<evidence type="ECO:0000256" key="4">
    <source>
        <dbReference type="ARBA" id="ARBA00022801"/>
    </source>
</evidence>
<keyword evidence="7" id="KW-0067">ATP-binding</keyword>
<comment type="caution">
    <text evidence="12">The sequence shown here is derived from an EMBL/GenBank/DDBJ whole genome shotgun (WGS) entry which is preliminary data.</text>
</comment>
<dbReference type="RefSeq" id="WP_204118925.1">
    <property type="nucleotide sequence ID" value="NZ_BOLV01000009.1"/>
</dbReference>
<evidence type="ECO:0000256" key="7">
    <source>
        <dbReference type="ARBA" id="ARBA00022840"/>
    </source>
</evidence>
<evidence type="ECO:0000259" key="11">
    <source>
        <dbReference type="Pfam" id="PF21445"/>
    </source>
</evidence>
<evidence type="ECO:0000313" key="12">
    <source>
        <dbReference type="EMBL" id="MFD1399976.1"/>
    </source>
</evidence>
<dbReference type="InterPro" id="IPR038726">
    <property type="entry name" value="PDDEXK_AddAB-type"/>
</dbReference>
<accession>A0ABW4BIY3</accession>
<dbReference type="Proteomes" id="UP001597199">
    <property type="component" value="Unassembled WGS sequence"/>
</dbReference>
<dbReference type="Pfam" id="PF12705">
    <property type="entry name" value="PDDEXK_1"/>
    <property type="match status" value="1"/>
</dbReference>
<keyword evidence="2" id="KW-0547">Nucleotide-binding</keyword>
<dbReference type="PANTHER" id="PTHR30591">
    <property type="entry name" value="RECBCD ENZYME SUBUNIT RECC"/>
    <property type="match status" value="1"/>
</dbReference>
<evidence type="ECO:0000256" key="9">
    <source>
        <dbReference type="ARBA" id="ARBA00023204"/>
    </source>
</evidence>
<proteinExistence type="predicted"/>
<dbReference type="PANTHER" id="PTHR30591:SF1">
    <property type="entry name" value="RECBCD ENZYME SUBUNIT RECC"/>
    <property type="match status" value="1"/>
</dbReference>
<evidence type="ECO:0000256" key="1">
    <source>
        <dbReference type="ARBA" id="ARBA00022722"/>
    </source>
</evidence>
<dbReference type="Pfam" id="PF21445">
    <property type="entry name" value="ADDB_N"/>
    <property type="match status" value="1"/>
</dbReference>
<evidence type="ECO:0000256" key="6">
    <source>
        <dbReference type="ARBA" id="ARBA00022839"/>
    </source>
</evidence>
<keyword evidence="3" id="KW-0227">DNA damage</keyword>
<keyword evidence="5" id="KW-0347">Helicase</keyword>
<keyword evidence="1" id="KW-0540">Nuclease</keyword>
<dbReference type="Gene3D" id="3.90.320.10">
    <property type="match status" value="1"/>
</dbReference>
<sequence length="1173" mass="128716">MSLQFVLGTAAADHPQIMVERIRTDLDQGREVFYLVPNHIKFETEVTLLQRLREQAGAYAQMQVQVLSFTRLAWYFLKNQAIYQKPRLDRASNTMLVAKLLGEMLQDDQQRQQLRLFAGSAGHAGFALQLADQLAELQTGRITAETLAAVTSVLPAEAPERQKFSELQLIMAAYEQAAAPYVTEPTLLAALADELGQRDLSRTSFYLNHFNDLSASEFYLVQTLLQAGAKVTVALLLDQAGAEKMPQPPALFLPAAKLYYRLRHAAQQSQAAMLPNIFAPKRQLSSALQAVDSFWQSEAANGTGALKTPKAGLTLAKASEPYTELRAVAKQIVQAVHQGARYRDFLIIARHLDPYRPYLAPVFEEQKLPVFIDIEQPMQSHPLIALIESLFAIQQHHYQYEDMMRLLKTELLIPADMPVADFRAALDVLDNHLLRTGLTGSRWLDGQPWQYFRRQADDEGTTDDEKTTQINALKAFVAAQLPPLFDALNNATDGQAAAKGLYEWLVAAGVPTRLATWRDEAVAAGDLSLATAGEQAWQTFVGLLDDYVAILGTAPFALDQFSDLLAAGFAGATYTQIPSTLDQVTVSETGLTRLSRYRHVFVIGAISTVMPDTPGDFPVLTASDRQVLADHLGPDAFLADSGTQAALGDPFLNYVAMMAGSESLTMSYPVYEADANNASPYLTQMQKRLHLPLTSWPAVSLATAVQEAAGSARSMLSDYVVVAREAAAAKTPLTAKDAWGQVLAQIKTIPGLRDLAFRLEGATTHQGVGRLAPELASQLYSSHMNVSISQLERYYSNPFEYFLRYGLKLTKRPEFELTPADTGSLYHWVLDQLMRQLKAQGQALTALSDAQLQQMIATLVAQLTGEPGYEILTTSAHMRFVQAQITAMLTTNAAAIRGQQQRSAFRPQATEVVFGRIGQHDGLKGLVLPLDAQHQITVSGRIDRLDTATIAGTPYFVVVDYKSSAHDFDPLAAYYGKAMQLLTYIDAVANAESMAGLKPAGAQYFRLHQPRLKYEKTTDLPLDLLKDFKMAGLLVLPDDEAAATALTAAFDQSLAAGENSALVALGLKKDGSLTKERAGKLSKRLSPAGLQLMVQHNRHLIVQAAQQIMAGNIDLAPLQFKQESTVITNSDYQSIMLFDPATGFDRYHHVAPLDQATLEQKLRAEAEGSKGDE</sequence>
<evidence type="ECO:0000259" key="10">
    <source>
        <dbReference type="Pfam" id="PF12705"/>
    </source>
</evidence>
<organism evidence="12 13">
    <name type="scientific">Lacticaseibacillus suilingensis</name>
    <dbReference type="NCBI Taxonomy" id="2799577"/>
    <lineage>
        <taxon>Bacteria</taxon>
        <taxon>Bacillati</taxon>
        <taxon>Bacillota</taxon>
        <taxon>Bacilli</taxon>
        <taxon>Lactobacillales</taxon>
        <taxon>Lactobacillaceae</taxon>
        <taxon>Lacticaseibacillus</taxon>
    </lineage>
</organism>
<gene>
    <name evidence="12" type="ORF">ACFQ41_11710</name>
</gene>
<dbReference type="EMBL" id="JBHTOA010000046">
    <property type="protein sequence ID" value="MFD1399976.1"/>
    <property type="molecule type" value="Genomic_DNA"/>
</dbReference>
<evidence type="ECO:0000256" key="5">
    <source>
        <dbReference type="ARBA" id="ARBA00022806"/>
    </source>
</evidence>
<evidence type="ECO:0000256" key="3">
    <source>
        <dbReference type="ARBA" id="ARBA00022763"/>
    </source>
</evidence>
<keyword evidence="9" id="KW-0234">DNA repair</keyword>
<dbReference type="InterPro" id="IPR027417">
    <property type="entry name" value="P-loop_NTPase"/>
</dbReference>
<feature type="domain" description="ATP-dependent helicase/deoxyribonuclease subunit B N-terminal" evidence="11">
    <location>
        <begin position="5"/>
        <end position="283"/>
    </location>
</feature>
<reference evidence="13" key="1">
    <citation type="journal article" date="2019" name="Int. J. Syst. Evol. Microbiol.">
        <title>The Global Catalogue of Microorganisms (GCM) 10K type strain sequencing project: providing services to taxonomists for standard genome sequencing and annotation.</title>
        <authorList>
            <consortium name="The Broad Institute Genomics Platform"/>
            <consortium name="The Broad Institute Genome Sequencing Center for Infectious Disease"/>
            <person name="Wu L."/>
            <person name="Ma J."/>
        </authorList>
    </citation>
    <scope>NUCLEOTIDE SEQUENCE [LARGE SCALE GENOMIC DNA]</scope>
    <source>
        <strain evidence="13">CCM 9110</strain>
    </source>
</reference>
<evidence type="ECO:0000256" key="2">
    <source>
        <dbReference type="ARBA" id="ARBA00022741"/>
    </source>
</evidence>
<name>A0ABW4BIY3_9LACO</name>
<keyword evidence="6" id="KW-0269">Exonuclease</keyword>
<feature type="domain" description="PD-(D/E)XK endonuclease-like" evidence="10">
    <location>
        <begin position="786"/>
        <end position="1027"/>
    </location>
</feature>
<evidence type="ECO:0000256" key="8">
    <source>
        <dbReference type="ARBA" id="ARBA00023125"/>
    </source>
</evidence>
<protein>
    <submittedName>
        <fullName evidence="12">PD-(D/E)XK nuclease family protein</fullName>
    </submittedName>
</protein>
<dbReference type="SUPFAM" id="SSF52540">
    <property type="entry name" value="P-loop containing nucleoside triphosphate hydrolases"/>
    <property type="match status" value="1"/>
</dbReference>
<keyword evidence="4" id="KW-0378">Hydrolase</keyword>
<evidence type="ECO:0000313" key="13">
    <source>
        <dbReference type="Proteomes" id="UP001597199"/>
    </source>
</evidence>
<keyword evidence="8" id="KW-0238">DNA-binding</keyword>
<keyword evidence="13" id="KW-1185">Reference proteome</keyword>
<dbReference type="Gene3D" id="3.40.50.300">
    <property type="entry name" value="P-loop containing nucleotide triphosphate hydrolases"/>
    <property type="match status" value="3"/>
</dbReference>
<dbReference type="InterPro" id="IPR011604">
    <property type="entry name" value="PDDEXK-like_dom_sf"/>
</dbReference>
<dbReference type="InterPro" id="IPR049035">
    <property type="entry name" value="ADDB_N"/>
</dbReference>